<dbReference type="AlphaFoldDB" id="A0A8C9HS28"/>
<evidence type="ECO:0000313" key="2">
    <source>
        <dbReference type="Ensembl" id="ENSPTEP00000023393.1"/>
    </source>
</evidence>
<keyword evidence="3" id="KW-1185">Reference proteome</keyword>
<evidence type="ECO:0000313" key="3">
    <source>
        <dbReference type="Proteomes" id="UP000694416"/>
    </source>
</evidence>
<dbReference type="Proteomes" id="UP000694416">
    <property type="component" value="Unplaced"/>
</dbReference>
<keyword evidence="1" id="KW-0812">Transmembrane</keyword>
<name>A0A8C9HS28_9PRIM</name>
<feature type="transmembrane region" description="Helical" evidence="1">
    <location>
        <begin position="63"/>
        <end position="82"/>
    </location>
</feature>
<evidence type="ECO:0000256" key="1">
    <source>
        <dbReference type="SAM" id="Phobius"/>
    </source>
</evidence>
<keyword evidence="1" id="KW-1133">Transmembrane helix</keyword>
<dbReference type="PANTHER" id="PTHR12138">
    <property type="entry name" value="PRIMATE-EXPANDED PROTEIN FAMILY"/>
    <property type="match status" value="1"/>
</dbReference>
<dbReference type="PANTHER" id="PTHR12138:SF135">
    <property type="entry name" value="SAM DOMAIN-CONTAINING PROTEIN"/>
    <property type="match status" value="1"/>
</dbReference>
<proteinExistence type="predicted"/>
<sequence>VISAHCNLCLPGSSDSSASPSQVAGITGACHHTQLIFVFLVQTGFHHAGQAGGITGVSHHSRLLFFSSSSFFFFFLFLRWSLALLPRMECCGTISAHCNLRLPGSSDSPASASQVGGITGVYHHAQLIFCI</sequence>
<dbReference type="PRINTS" id="PR02045">
    <property type="entry name" value="F138DOMAIN"/>
</dbReference>
<reference evidence="2" key="1">
    <citation type="submission" date="2025-08" db="UniProtKB">
        <authorList>
            <consortium name="Ensembl"/>
        </authorList>
    </citation>
    <scope>IDENTIFICATION</scope>
</reference>
<dbReference type="Ensembl" id="ENSPTET00000033451.1">
    <property type="protein sequence ID" value="ENSPTEP00000023393.1"/>
    <property type="gene ID" value="ENSPTEG00000024099.1"/>
</dbReference>
<keyword evidence="1" id="KW-0472">Membrane</keyword>
<protein>
    <submittedName>
        <fullName evidence="2">Uncharacterized protein</fullName>
    </submittedName>
</protein>
<accession>A0A8C9HS28</accession>
<organism evidence="2 3">
    <name type="scientific">Piliocolobus tephrosceles</name>
    <name type="common">Ugandan red Colobus</name>
    <dbReference type="NCBI Taxonomy" id="591936"/>
    <lineage>
        <taxon>Eukaryota</taxon>
        <taxon>Metazoa</taxon>
        <taxon>Chordata</taxon>
        <taxon>Craniata</taxon>
        <taxon>Vertebrata</taxon>
        <taxon>Euteleostomi</taxon>
        <taxon>Mammalia</taxon>
        <taxon>Eutheria</taxon>
        <taxon>Euarchontoglires</taxon>
        <taxon>Primates</taxon>
        <taxon>Haplorrhini</taxon>
        <taxon>Catarrhini</taxon>
        <taxon>Cercopithecidae</taxon>
        <taxon>Colobinae</taxon>
        <taxon>Piliocolobus</taxon>
    </lineage>
</organism>
<reference evidence="2" key="2">
    <citation type="submission" date="2025-09" db="UniProtKB">
        <authorList>
            <consortium name="Ensembl"/>
        </authorList>
    </citation>
    <scope>IDENTIFICATION</scope>
</reference>